<dbReference type="PANTHER" id="PTHR34322">
    <property type="entry name" value="TRANSPOSASE, Y1_TNP DOMAIN-CONTAINING"/>
    <property type="match status" value="1"/>
</dbReference>
<dbReference type="GO" id="GO:0004803">
    <property type="term" value="F:transposase activity"/>
    <property type="evidence" value="ECO:0007669"/>
    <property type="project" value="InterPro"/>
</dbReference>
<evidence type="ECO:0000313" key="2">
    <source>
        <dbReference type="EMBL" id="HFK97568.1"/>
    </source>
</evidence>
<sequence length="321" mass="37914">MARPWRIDFEGAYYHILSRGNERREIFYDDTDRGSFLDVLGEMSERFNVEIFAFVLMPNHYHLLLRTLEANLSRAMQWFGVTYTRRFNNRHDRCGHLFQGRFRSLLVENDAYAVQLSLYIHRNPLRAGLVRRLADYKWSSYPVYAYGRKGPPWLRTDLILSHFKGKDPRKAYREKVQAYADEEKRLWESLRHGMILGSEKFVEDIRGRFADVPVNREKPEQKNVLGKLDPAKILALASKVFHWDPGCLEGSRRLYGVDRENRDLVVYFLWRNGAYRNAEIGRIFGMGYSSVSHIARRMKEEITKNPSAAAKYEKLEEQFKM</sequence>
<comment type="caution">
    <text evidence="2">The sequence shown here is derived from an EMBL/GenBank/DDBJ whole genome shotgun (WGS) entry which is preliminary data.</text>
</comment>
<dbReference type="GO" id="GO:0006313">
    <property type="term" value="P:DNA transposition"/>
    <property type="evidence" value="ECO:0007669"/>
    <property type="project" value="InterPro"/>
</dbReference>
<reference evidence="2" key="1">
    <citation type="journal article" date="2020" name="mSystems">
        <title>Genome- and Community-Level Interaction Insights into Carbon Utilization and Element Cycling Functions of Hydrothermarchaeota in Hydrothermal Sediment.</title>
        <authorList>
            <person name="Zhou Z."/>
            <person name="Liu Y."/>
            <person name="Xu W."/>
            <person name="Pan J."/>
            <person name="Luo Z.H."/>
            <person name="Li M."/>
        </authorList>
    </citation>
    <scope>NUCLEOTIDE SEQUENCE [LARGE SCALE GENOMIC DNA]</scope>
    <source>
        <strain evidence="2">SpSt-456</strain>
    </source>
</reference>
<evidence type="ECO:0000259" key="1">
    <source>
        <dbReference type="SMART" id="SM01321"/>
    </source>
</evidence>
<accession>A0A832EJZ6</accession>
<dbReference type="SUPFAM" id="SSF143422">
    <property type="entry name" value="Transposase IS200-like"/>
    <property type="match status" value="1"/>
</dbReference>
<dbReference type="AlphaFoldDB" id="A0A832EJZ6"/>
<dbReference type="SUPFAM" id="SSF48295">
    <property type="entry name" value="TrpR-like"/>
    <property type="match status" value="1"/>
</dbReference>
<dbReference type="Gene3D" id="3.30.70.1290">
    <property type="entry name" value="Transposase IS200-like"/>
    <property type="match status" value="1"/>
</dbReference>
<feature type="domain" description="Transposase IS200-like" evidence="1">
    <location>
        <begin position="9"/>
        <end position="123"/>
    </location>
</feature>
<dbReference type="InterPro" id="IPR036515">
    <property type="entry name" value="Transposase_17_sf"/>
</dbReference>
<dbReference type="EMBL" id="DSTK01000027">
    <property type="protein sequence ID" value="HFK97568.1"/>
    <property type="molecule type" value="Genomic_DNA"/>
</dbReference>
<protein>
    <recommendedName>
        <fullName evidence="1">Transposase IS200-like domain-containing protein</fullName>
    </recommendedName>
</protein>
<organism evidence="2">
    <name type="scientific">Desulfacinum infernum</name>
    <dbReference type="NCBI Taxonomy" id="35837"/>
    <lineage>
        <taxon>Bacteria</taxon>
        <taxon>Pseudomonadati</taxon>
        <taxon>Thermodesulfobacteriota</taxon>
        <taxon>Syntrophobacteria</taxon>
        <taxon>Syntrophobacterales</taxon>
        <taxon>Syntrophobacteraceae</taxon>
        <taxon>Desulfacinum</taxon>
    </lineage>
</organism>
<dbReference type="InterPro" id="IPR002686">
    <property type="entry name" value="Transposase_17"/>
</dbReference>
<dbReference type="PANTHER" id="PTHR34322:SF2">
    <property type="entry name" value="TRANSPOSASE IS200-LIKE DOMAIN-CONTAINING PROTEIN"/>
    <property type="match status" value="1"/>
</dbReference>
<name>A0A832EJZ6_9BACT</name>
<dbReference type="Pfam" id="PF01797">
    <property type="entry name" value="Y1_Tnp"/>
    <property type="match status" value="1"/>
</dbReference>
<dbReference type="InterPro" id="IPR010921">
    <property type="entry name" value="Trp_repressor/repl_initiator"/>
</dbReference>
<dbReference type="Gene3D" id="1.10.1750.10">
    <property type="match status" value="1"/>
</dbReference>
<proteinExistence type="predicted"/>
<dbReference type="SMART" id="SM01321">
    <property type="entry name" value="Y1_Tnp"/>
    <property type="match status" value="1"/>
</dbReference>
<dbReference type="GO" id="GO:0043565">
    <property type="term" value="F:sequence-specific DNA binding"/>
    <property type="evidence" value="ECO:0007669"/>
    <property type="project" value="InterPro"/>
</dbReference>
<gene>
    <name evidence="2" type="ORF">ENS06_09655</name>
</gene>